<dbReference type="PANTHER" id="PTHR12131:SF7">
    <property type="entry name" value="EXOSOME RNA HELICASE MTR4"/>
    <property type="match status" value="1"/>
</dbReference>
<accession>A0A7R9QCH6</accession>
<dbReference type="GO" id="GO:0000460">
    <property type="term" value="P:maturation of 5.8S rRNA"/>
    <property type="evidence" value="ECO:0007669"/>
    <property type="project" value="TreeGrafter"/>
</dbReference>
<keyword evidence="4" id="KW-0547">Nucleotide-binding</keyword>
<dbReference type="InterPro" id="IPR048392">
    <property type="entry name" value="MTR4-like_stalk"/>
</dbReference>
<comment type="similarity">
    <text evidence="2">Belongs to the helicase family. SKI2 subfamily.</text>
</comment>
<dbReference type="GO" id="GO:0003723">
    <property type="term" value="F:RNA binding"/>
    <property type="evidence" value="ECO:0007669"/>
    <property type="project" value="InterPro"/>
</dbReference>
<gene>
    <name evidence="12" type="ORF">ONB1V03_LOCUS2089</name>
</gene>
<dbReference type="InterPro" id="IPR025696">
    <property type="entry name" value="Beta-barrel_MTR4"/>
</dbReference>
<dbReference type="CDD" id="cd18024">
    <property type="entry name" value="DEXHc_Mtr4-like"/>
    <property type="match status" value="1"/>
</dbReference>
<dbReference type="SMART" id="SM00487">
    <property type="entry name" value="DEXDc"/>
    <property type="match status" value="1"/>
</dbReference>
<dbReference type="InterPro" id="IPR012961">
    <property type="entry name" value="Ski2/MTR4_C"/>
</dbReference>
<evidence type="ECO:0000256" key="5">
    <source>
        <dbReference type="ARBA" id="ARBA00022801"/>
    </source>
</evidence>
<evidence type="ECO:0000313" key="12">
    <source>
        <dbReference type="EMBL" id="CAD7639616.1"/>
    </source>
</evidence>
<dbReference type="Gene3D" id="3.40.50.300">
    <property type="entry name" value="P-loop containing nucleotide triphosphate hydrolases"/>
    <property type="match status" value="2"/>
</dbReference>
<dbReference type="GO" id="GO:0016787">
    <property type="term" value="F:hydrolase activity"/>
    <property type="evidence" value="ECO:0007669"/>
    <property type="project" value="UniProtKB-KW"/>
</dbReference>
<dbReference type="PROSITE" id="PS51194">
    <property type="entry name" value="HELICASE_CTER"/>
    <property type="match status" value="1"/>
</dbReference>
<keyword evidence="13" id="KW-1185">Reference proteome</keyword>
<dbReference type="EMBL" id="CAJPVJ010000453">
    <property type="protein sequence ID" value="CAG2162496.1"/>
    <property type="molecule type" value="Genomic_DNA"/>
</dbReference>
<dbReference type="PIRSF" id="PIRSF005198">
    <property type="entry name" value="Antiviral_helicase_SKI2"/>
    <property type="match status" value="1"/>
</dbReference>
<dbReference type="Pfam" id="PF00271">
    <property type="entry name" value="Helicase_C"/>
    <property type="match status" value="1"/>
</dbReference>
<dbReference type="InterPro" id="IPR050699">
    <property type="entry name" value="RNA-DNA_Helicase"/>
</dbReference>
<dbReference type="InterPro" id="IPR016438">
    <property type="entry name" value="SKI2-like"/>
</dbReference>
<keyword evidence="8" id="KW-0539">Nucleus</keyword>
<dbReference type="PROSITE" id="PS51192">
    <property type="entry name" value="HELICASE_ATP_BIND_1"/>
    <property type="match status" value="1"/>
</dbReference>
<dbReference type="InterPro" id="IPR014001">
    <property type="entry name" value="Helicase_ATP-bd"/>
</dbReference>
<name>A0A7R9QCH6_9ACAR</name>
<dbReference type="GO" id="GO:0003724">
    <property type="term" value="F:RNA helicase activity"/>
    <property type="evidence" value="ECO:0007669"/>
    <property type="project" value="InterPro"/>
</dbReference>
<dbReference type="Gene3D" id="1.10.3380.30">
    <property type="match status" value="2"/>
</dbReference>
<evidence type="ECO:0000256" key="2">
    <source>
        <dbReference type="ARBA" id="ARBA00010140"/>
    </source>
</evidence>
<dbReference type="EMBL" id="OC915278">
    <property type="protein sequence ID" value="CAD7639616.1"/>
    <property type="molecule type" value="Genomic_DNA"/>
</dbReference>
<dbReference type="PANTHER" id="PTHR12131">
    <property type="entry name" value="ATP-DEPENDENT RNA AND DNA HELICASE"/>
    <property type="match status" value="1"/>
</dbReference>
<reference evidence="12" key="1">
    <citation type="submission" date="2020-11" db="EMBL/GenBank/DDBJ databases">
        <authorList>
            <person name="Tran Van P."/>
        </authorList>
    </citation>
    <scope>NUCLEOTIDE SEQUENCE</scope>
</reference>
<dbReference type="InterPro" id="IPR001650">
    <property type="entry name" value="Helicase_C-like"/>
</dbReference>
<evidence type="ECO:0000259" key="10">
    <source>
        <dbReference type="PROSITE" id="PS51192"/>
    </source>
</evidence>
<evidence type="ECO:0000256" key="8">
    <source>
        <dbReference type="ARBA" id="ARBA00023242"/>
    </source>
</evidence>
<dbReference type="SMART" id="SM01142">
    <property type="entry name" value="DSHCT"/>
    <property type="match status" value="1"/>
</dbReference>
<dbReference type="Gene3D" id="2.40.30.300">
    <property type="match status" value="1"/>
</dbReference>
<protein>
    <recommendedName>
        <fullName evidence="14">Superkiller viralicidic activity 2-like 2</fullName>
    </recommendedName>
</protein>
<evidence type="ECO:0000256" key="1">
    <source>
        <dbReference type="ARBA" id="ARBA00004123"/>
    </source>
</evidence>
<keyword evidence="7" id="KW-0067">ATP-binding</keyword>
<dbReference type="AlphaFoldDB" id="A0A7R9QCH6"/>
<dbReference type="FunFam" id="3.40.50.300:FF:000083">
    <property type="entry name" value="ATP-dependent RNA helicase DOB1"/>
    <property type="match status" value="1"/>
</dbReference>
<evidence type="ECO:0000256" key="9">
    <source>
        <dbReference type="SAM" id="MobiDB-lite"/>
    </source>
</evidence>
<evidence type="ECO:0000256" key="6">
    <source>
        <dbReference type="ARBA" id="ARBA00022806"/>
    </source>
</evidence>
<dbReference type="CDD" id="cd18795">
    <property type="entry name" value="SF2_C_Ski2"/>
    <property type="match status" value="1"/>
</dbReference>
<dbReference type="OrthoDB" id="64767at2759"/>
<dbReference type="Pfam" id="PF00270">
    <property type="entry name" value="DEAD"/>
    <property type="match status" value="1"/>
</dbReference>
<evidence type="ECO:0000313" key="13">
    <source>
        <dbReference type="Proteomes" id="UP000728032"/>
    </source>
</evidence>
<dbReference type="SUPFAM" id="SSF52540">
    <property type="entry name" value="P-loop containing nucleoside triphosphate hydrolases"/>
    <property type="match status" value="1"/>
</dbReference>
<dbReference type="GO" id="GO:0005524">
    <property type="term" value="F:ATP binding"/>
    <property type="evidence" value="ECO:0007669"/>
    <property type="project" value="UniProtKB-KW"/>
</dbReference>
<feature type="compositionally biased region" description="Basic and acidic residues" evidence="9">
    <location>
        <begin position="69"/>
        <end position="78"/>
    </location>
</feature>
<dbReference type="Pfam" id="PF13234">
    <property type="entry name" value="MTR4_beta-barrel"/>
    <property type="match status" value="1"/>
</dbReference>
<dbReference type="FunFam" id="1.10.3380.30:FF:000002">
    <property type="entry name" value="superkiller viralicidic activity 2-like 2"/>
    <property type="match status" value="1"/>
</dbReference>
<evidence type="ECO:0000256" key="3">
    <source>
        <dbReference type="ARBA" id="ARBA00022552"/>
    </source>
</evidence>
<keyword evidence="5" id="KW-0378">Hydrolase</keyword>
<dbReference type="SMART" id="SM00490">
    <property type="entry name" value="HELICc"/>
    <property type="match status" value="1"/>
</dbReference>
<organism evidence="12">
    <name type="scientific">Oppiella nova</name>
    <dbReference type="NCBI Taxonomy" id="334625"/>
    <lineage>
        <taxon>Eukaryota</taxon>
        <taxon>Metazoa</taxon>
        <taxon>Ecdysozoa</taxon>
        <taxon>Arthropoda</taxon>
        <taxon>Chelicerata</taxon>
        <taxon>Arachnida</taxon>
        <taxon>Acari</taxon>
        <taxon>Acariformes</taxon>
        <taxon>Sarcoptiformes</taxon>
        <taxon>Oribatida</taxon>
        <taxon>Brachypylina</taxon>
        <taxon>Oppioidea</taxon>
        <taxon>Oppiidae</taxon>
        <taxon>Oppiella</taxon>
    </lineage>
</organism>
<evidence type="ECO:0000256" key="7">
    <source>
        <dbReference type="ARBA" id="ARBA00022840"/>
    </source>
</evidence>
<sequence length="1034" mass="118229">MDLFDVFESTACEAPKKRKLDESEEKECEELINSVIDVQNSDKESKKVKGVQEVEVIEIDDQNEGNTETTEKPEEKSEELVAKTVCHELEGKGSCLHEVVLPVGLEYVALRENTDNQKPAKEYEFVLDPFQKEAILCIDNNQSVLVSAHTSAGKTVVAEYAIAMSLRDKQRVIYTTPIKALSNQKYREFHEEFEDVGLITGDVTINPTASCLIMTTEILRLMLFRGSEIMREVGWVVFDEIHYMRDRERGVVWEETIILLPDTVHYVFLSATIPNARQFAEWIAHLHQQSCHVVYTDYRPVPLQHYIYPSGGDGLHLVVDENSNFREDNFNLAMNVLQNAGDAAKGDFAMRGRKGGMKGESNCLKVIRTIMERNLAPVIVFSFSKKECESYALQMSKLDFNSNEEKELVEEVFNNAIDVLSDEDKKLPQVEHILPLLRRGIGIHHSGLLPIIKETIEILFSEGLIKALFATETFAMGLNMPARTVVFTNARKFDGTDFRWLTSGEYIQMSGRAGRRGLDERGIVILMIDEKMSPSVGKELIKGKPDFLNSAFHLTYNMVLNLLRVEEVNPEYMLQHSFYQFQHYSQYPRLQQNLEDLQKEYDSIGVLDEHNVSEYIKVKTQLSNLSQDFLRYITSPQYIIPFLVSGRLLKVVSNEGLDMDWGAVVNFNRKVVKSRSRNPSLEESTVYTIDILLQLTKNFDTKSDVIVPPNAGEKGEMRVVTISLTNITQISSLRIFIPQELRNVDNRQSVLKSIFEVKNRFTGEDKVANIPLLDPIEDMKIKDKEFKSIVKKIESCEKRFTEFKAIDSNAIQLFEKKSKVSEEMKKVRQDVKKAQSLLQMNELKCRKRVLRRLGYCTAADVIEIKGRVACEITSGDELLLTEMLFNGVFNDLNVYQISALLSCFVFEEKTQQIPKLTDELAKPLRTMQELAKRIATVSIEAKLDLDENVYIEKFKPNLMDVIYSWAKGSTFAQLCKMTDAFEGSIIRCMRRLEELLRQMCQSAKVIGNTDLENKFSEAIKLIKRDIVFAASLYL</sequence>
<feature type="region of interest" description="Disordered" evidence="9">
    <location>
        <begin position="58"/>
        <end position="78"/>
    </location>
</feature>
<dbReference type="InterPro" id="IPR011545">
    <property type="entry name" value="DEAD/DEAH_box_helicase_dom"/>
</dbReference>
<evidence type="ECO:0000256" key="4">
    <source>
        <dbReference type="ARBA" id="ARBA00022741"/>
    </source>
</evidence>
<keyword evidence="3" id="KW-0698">rRNA processing</keyword>
<keyword evidence="6" id="KW-0347">Helicase</keyword>
<evidence type="ECO:0000259" key="11">
    <source>
        <dbReference type="PROSITE" id="PS51194"/>
    </source>
</evidence>
<dbReference type="GO" id="GO:0006401">
    <property type="term" value="P:RNA catabolic process"/>
    <property type="evidence" value="ECO:0007669"/>
    <property type="project" value="InterPro"/>
</dbReference>
<comment type="subcellular location">
    <subcellularLocation>
        <location evidence="1">Nucleus</location>
    </subcellularLocation>
</comment>
<dbReference type="InterPro" id="IPR027417">
    <property type="entry name" value="P-loop_NTPase"/>
</dbReference>
<dbReference type="FunFam" id="3.40.50.300:FF:000141">
    <property type="entry name" value="ATP-dependent RNA helicase DOB1"/>
    <property type="match status" value="1"/>
</dbReference>
<dbReference type="Pfam" id="PF21408">
    <property type="entry name" value="MTR4-like_stalk"/>
    <property type="match status" value="1"/>
</dbReference>
<dbReference type="GO" id="GO:0005634">
    <property type="term" value="C:nucleus"/>
    <property type="evidence" value="ECO:0007669"/>
    <property type="project" value="UniProtKB-SubCell"/>
</dbReference>
<evidence type="ECO:0008006" key="14">
    <source>
        <dbReference type="Google" id="ProtNLM"/>
    </source>
</evidence>
<dbReference type="Proteomes" id="UP000728032">
    <property type="component" value="Unassembled WGS sequence"/>
</dbReference>
<feature type="domain" description="Helicase ATP-binding" evidence="10">
    <location>
        <begin position="135"/>
        <end position="291"/>
    </location>
</feature>
<feature type="domain" description="Helicase C-terminal" evidence="11">
    <location>
        <begin position="394"/>
        <end position="566"/>
    </location>
</feature>
<dbReference type="FunFam" id="2.40.30.300:FF:000001">
    <property type="entry name" value="Mtr4 exosome RNA helicase"/>
    <property type="match status" value="1"/>
</dbReference>
<dbReference type="Pfam" id="PF08148">
    <property type="entry name" value="DSHCT"/>
    <property type="match status" value="1"/>
</dbReference>
<proteinExistence type="inferred from homology"/>